<organism evidence="3 4">
    <name type="scientific">Ascobolus immersus RN42</name>
    <dbReference type="NCBI Taxonomy" id="1160509"/>
    <lineage>
        <taxon>Eukaryota</taxon>
        <taxon>Fungi</taxon>
        <taxon>Dikarya</taxon>
        <taxon>Ascomycota</taxon>
        <taxon>Pezizomycotina</taxon>
        <taxon>Pezizomycetes</taxon>
        <taxon>Pezizales</taxon>
        <taxon>Ascobolaceae</taxon>
        <taxon>Ascobolus</taxon>
    </lineage>
</organism>
<dbReference type="SUPFAM" id="SSF53474">
    <property type="entry name" value="alpha/beta-Hydrolases"/>
    <property type="match status" value="1"/>
</dbReference>
<dbReference type="Gene3D" id="3.40.50.1820">
    <property type="entry name" value="alpha/beta hydrolase"/>
    <property type="match status" value="1"/>
</dbReference>
<protein>
    <recommendedName>
        <fullName evidence="2">Dienelactone hydrolase domain-containing protein</fullName>
    </recommendedName>
</protein>
<name>A0A3N4I7I1_ASCIM</name>
<dbReference type="Pfam" id="PF01738">
    <property type="entry name" value="DLH"/>
    <property type="match status" value="1"/>
</dbReference>
<reference evidence="3 4" key="1">
    <citation type="journal article" date="2018" name="Nat. Ecol. Evol.">
        <title>Pezizomycetes genomes reveal the molecular basis of ectomycorrhizal truffle lifestyle.</title>
        <authorList>
            <person name="Murat C."/>
            <person name="Payen T."/>
            <person name="Noel B."/>
            <person name="Kuo A."/>
            <person name="Morin E."/>
            <person name="Chen J."/>
            <person name="Kohler A."/>
            <person name="Krizsan K."/>
            <person name="Balestrini R."/>
            <person name="Da Silva C."/>
            <person name="Montanini B."/>
            <person name="Hainaut M."/>
            <person name="Levati E."/>
            <person name="Barry K.W."/>
            <person name="Belfiori B."/>
            <person name="Cichocki N."/>
            <person name="Clum A."/>
            <person name="Dockter R.B."/>
            <person name="Fauchery L."/>
            <person name="Guy J."/>
            <person name="Iotti M."/>
            <person name="Le Tacon F."/>
            <person name="Lindquist E.A."/>
            <person name="Lipzen A."/>
            <person name="Malagnac F."/>
            <person name="Mello A."/>
            <person name="Molinier V."/>
            <person name="Miyauchi S."/>
            <person name="Poulain J."/>
            <person name="Riccioni C."/>
            <person name="Rubini A."/>
            <person name="Sitrit Y."/>
            <person name="Splivallo R."/>
            <person name="Traeger S."/>
            <person name="Wang M."/>
            <person name="Zifcakova L."/>
            <person name="Wipf D."/>
            <person name="Zambonelli A."/>
            <person name="Paolocci F."/>
            <person name="Nowrousian M."/>
            <person name="Ottonello S."/>
            <person name="Baldrian P."/>
            <person name="Spatafora J.W."/>
            <person name="Henrissat B."/>
            <person name="Nagy L.G."/>
            <person name="Aury J.M."/>
            <person name="Wincker P."/>
            <person name="Grigoriev I.V."/>
            <person name="Bonfante P."/>
            <person name="Martin F.M."/>
        </authorList>
    </citation>
    <scope>NUCLEOTIDE SEQUENCE [LARGE SCALE GENOMIC DNA]</scope>
    <source>
        <strain evidence="3 4">RN42</strain>
    </source>
</reference>
<dbReference type="PANTHER" id="PTHR17630">
    <property type="entry name" value="DIENELACTONE HYDROLASE"/>
    <property type="match status" value="1"/>
</dbReference>
<dbReference type="PANTHER" id="PTHR17630:SF44">
    <property type="entry name" value="PROTEIN AIM2"/>
    <property type="match status" value="1"/>
</dbReference>
<accession>A0A3N4I7I1</accession>
<keyword evidence="1" id="KW-0732">Signal</keyword>
<sequence length="255" mass="27245">MKFLLALTALAALPLSSLCALENWSGRSVYVAYPGKSSAKKPPKNPQTILLLTDIFGHLSPPAQALANKISKSGNFLVVMPDLFNGDPIPFPPPATGLDPAWIAQHTEPLVDPRITEVVNNINKKYKPRSIGGSGYCFGGKYVFRALAKGEVSVIFSAHPGLLSLEEIQAGAGKGPIQFALADEDPAFGTAARIDAEAVLRNSSMPWTSTVYDGPGAGIAHGFAVRPTVPGEKYSEWALNKATDDAVSWFKLWLN</sequence>
<feature type="chain" id="PRO_5018030002" description="Dienelactone hydrolase domain-containing protein" evidence="1">
    <location>
        <begin position="20"/>
        <end position="255"/>
    </location>
</feature>
<dbReference type="Proteomes" id="UP000275078">
    <property type="component" value="Unassembled WGS sequence"/>
</dbReference>
<feature type="signal peptide" evidence="1">
    <location>
        <begin position="1"/>
        <end position="19"/>
    </location>
</feature>
<dbReference type="STRING" id="1160509.A0A3N4I7I1"/>
<gene>
    <name evidence="3" type="ORF">BJ508DRAFT_416898</name>
</gene>
<dbReference type="EMBL" id="ML119721">
    <property type="protein sequence ID" value="RPA77744.1"/>
    <property type="molecule type" value="Genomic_DNA"/>
</dbReference>
<dbReference type="InterPro" id="IPR029058">
    <property type="entry name" value="AB_hydrolase_fold"/>
</dbReference>
<dbReference type="OrthoDB" id="17560at2759"/>
<evidence type="ECO:0000313" key="4">
    <source>
        <dbReference type="Proteomes" id="UP000275078"/>
    </source>
</evidence>
<proteinExistence type="predicted"/>
<dbReference type="InterPro" id="IPR002925">
    <property type="entry name" value="Dienelactn_hydro"/>
</dbReference>
<feature type="domain" description="Dienelactone hydrolase" evidence="2">
    <location>
        <begin position="43"/>
        <end position="251"/>
    </location>
</feature>
<keyword evidence="4" id="KW-1185">Reference proteome</keyword>
<evidence type="ECO:0000259" key="2">
    <source>
        <dbReference type="Pfam" id="PF01738"/>
    </source>
</evidence>
<dbReference type="AlphaFoldDB" id="A0A3N4I7I1"/>
<evidence type="ECO:0000313" key="3">
    <source>
        <dbReference type="EMBL" id="RPA77744.1"/>
    </source>
</evidence>
<dbReference type="GO" id="GO:0016787">
    <property type="term" value="F:hydrolase activity"/>
    <property type="evidence" value="ECO:0007669"/>
    <property type="project" value="InterPro"/>
</dbReference>
<evidence type="ECO:0000256" key="1">
    <source>
        <dbReference type="SAM" id="SignalP"/>
    </source>
</evidence>